<dbReference type="EMBL" id="FTPD01000017">
    <property type="protein sequence ID" value="SIT56118.1"/>
    <property type="molecule type" value="Genomic_DNA"/>
</dbReference>
<reference evidence="2" key="1">
    <citation type="submission" date="2017-01" db="EMBL/GenBank/DDBJ databases">
        <authorList>
            <person name="Brunel B."/>
        </authorList>
    </citation>
    <scope>NUCLEOTIDE SEQUENCE [LARGE SCALE GENOMIC DNA]</scope>
</reference>
<keyword evidence="2" id="KW-1185">Reference proteome</keyword>
<evidence type="ECO:0008006" key="3">
    <source>
        <dbReference type="Google" id="ProtNLM"/>
    </source>
</evidence>
<sequence>MGLAFAGRLSSSVGLRNNSDRNSAHGIAHLMRMNAYRQGYSQRHACGLVGMEPRVYRYRPS</sequence>
<dbReference type="AlphaFoldDB" id="A0A1R3V893"/>
<organism evidence="1 2">
    <name type="scientific">Mesorhizobium prunaredense</name>
    <dbReference type="NCBI Taxonomy" id="1631249"/>
    <lineage>
        <taxon>Bacteria</taxon>
        <taxon>Pseudomonadati</taxon>
        <taxon>Pseudomonadota</taxon>
        <taxon>Alphaproteobacteria</taxon>
        <taxon>Hyphomicrobiales</taxon>
        <taxon>Phyllobacteriaceae</taxon>
        <taxon>Mesorhizobium</taxon>
    </lineage>
</organism>
<dbReference type="Proteomes" id="UP000188388">
    <property type="component" value="Unassembled WGS sequence"/>
</dbReference>
<proteinExistence type="predicted"/>
<name>A0A1R3V893_9HYPH</name>
<evidence type="ECO:0000313" key="2">
    <source>
        <dbReference type="Proteomes" id="UP000188388"/>
    </source>
</evidence>
<accession>A0A1R3V893</accession>
<protein>
    <recommendedName>
        <fullName evidence="3">Transposase</fullName>
    </recommendedName>
</protein>
<gene>
    <name evidence="1" type="ORF">BQ8794_240325</name>
</gene>
<evidence type="ECO:0000313" key="1">
    <source>
        <dbReference type="EMBL" id="SIT56118.1"/>
    </source>
</evidence>